<dbReference type="InterPro" id="IPR013264">
    <property type="entry name" value="DNAG_N"/>
</dbReference>
<dbReference type="EMBL" id="VCDI01000001">
    <property type="protein sequence ID" value="TLU73982.1"/>
    <property type="molecule type" value="Genomic_DNA"/>
</dbReference>
<comment type="cofactor">
    <cofactor evidence="1">
        <name>Zn(2+)</name>
        <dbReference type="ChEBI" id="CHEBI:29105"/>
    </cofactor>
</comment>
<dbReference type="SUPFAM" id="SSF57783">
    <property type="entry name" value="Zinc beta-ribbon"/>
    <property type="match status" value="1"/>
</dbReference>
<sequence length="648" mass="69647">MAFDPAFLDELRARTPIAAVIGRRARLTRSGRNWKACCPFHGEKTPSFYVYDDHFHCFGCGAHGDVISFAMQSGGQSFLETVNALAAEAGLEVPRQTEAARGAAARARTLAEALEAAQRSFVRRLSTPEGREGLAYLRKRGLGEATIAAFGLGWSGDGRGNLAAQLHEQGIEASLMAEAGLMRLDEAGRPKGELFFNRITFPIRDRRGSLVSFGGRILGDGQPKYLNGPETALFSKRRTLFALDRAQEALRAVSPSGKAAAPEPLVVVEGYMDVIALHQAGIRGAVAPLGTALTIEQLEALWRASPQPVLCFDGDAAGRRAAIKAAETALPLLDMERTLRFCRLPDGEDPDSLMRAQGAGTMRAVLAAARPIGDVLFELLSEGVHDPGPEQRAALHARLVDAAGRIGNKTLAAEYRRTLLDRFFETFRRRRTDQNGSAGGRGSGQGGASPAGLGRMSGGRPGPGAGAAGMVAIRRPVDGSGVRAERSRILTAILLRHPELLHDVEEAYCGLELPDGLRQVREHVIAWASTIGGDDDAPGPGVGAPALDSQALIDHLTLAGLSTQLDAVLGRQPLPLAEQVDAGDMPAEVEARWWHYFGLLNFERLEQEMQAALRQWVERNDEPSHRRLRALSEACSALRVGEQADEDS</sequence>
<keyword evidence="5 13" id="KW-0548">Nucleotidyltransferase</keyword>
<dbReference type="EC" id="2.7.7.101" evidence="13"/>
<dbReference type="AlphaFoldDB" id="A0A5R9J8S6"/>
<reference evidence="16 17" key="1">
    <citation type="submission" date="2019-05" db="EMBL/GenBank/DDBJ databases">
        <authorList>
            <person name="Pankratov T."/>
            <person name="Grouzdev D."/>
        </authorList>
    </citation>
    <scope>NUCLEOTIDE SEQUENCE [LARGE SCALE GENOMIC DNA]</scope>
    <source>
        <strain evidence="16 17">KEBCLARHB70R</strain>
    </source>
</reference>
<dbReference type="InterPro" id="IPR030846">
    <property type="entry name" value="DnaG_bac"/>
</dbReference>
<evidence type="ECO:0000256" key="3">
    <source>
        <dbReference type="ARBA" id="ARBA00022515"/>
    </source>
</evidence>
<dbReference type="InterPro" id="IPR034151">
    <property type="entry name" value="TOPRIM_DnaG_bac"/>
</dbReference>
<keyword evidence="17" id="KW-1185">Reference proteome</keyword>
<keyword evidence="6 13" id="KW-0235">DNA replication</keyword>
<dbReference type="Gene3D" id="3.90.980.10">
    <property type="entry name" value="DNA primase, catalytic core, N-terminal domain"/>
    <property type="match status" value="1"/>
</dbReference>
<evidence type="ECO:0000256" key="8">
    <source>
        <dbReference type="ARBA" id="ARBA00022771"/>
    </source>
</evidence>
<evidence type="ECO:0000313" key="17">
    <source>
        <dbReference type="Proteomes" id="UP000305654"/>
    </source>
</evidence>
<comment type="similarity">
    <text evidence="13">Belongs to the DnaG primase family.</text>
</comment>
<dbReference type="CDD" id="cd03364">
    <property type="entry name" value="TOPRIM_DnaG_primases"/>
    <property type="match status" value="1"/>
</dbReference>
<gene>
    <name evidence="13 16" type="primary">dnaG</name>
    <name evidence="16" type="ORF">FE263_01815</name>
</gene>
<evidence type="ECO:0000256" key="13">
    <source>
        <dbReference type="HAMAP-Rule" id="MF_00974"/>
    </source>
</evidence>
<evidence type="ECO:0000256" key="7">
    <source>
        <dbReference type="ARBA" id="ARBA00022723"/>
    </source>
</evidence>
<dbReference type="PANTHER" id="PTHR30313:SF2">
    <property type="entry name" value="DNA PRIMASE"/>
    <property type="match status" value="1"/>
</dbReference>
<dbReference type="InterPro" id="IPR050219">
    <property type="entry name" value="DnaG_primase"/>
</dbReference>
<dbReference type="Pfam" id="PF01807">
    <property type="entry name" value="Zn_ribbon_DnaG"/>
    <property type="match status" value="1"/>
</dbReference>
<evidence type="ECO:0000256" key="1">
    <source>
        <dbReference type="ARBA" id="ARBA00001947"/>
    </source>
</evidence>
<keyword evidence="11 13" id="KW-0238">DNA-binding</keyword>
<keyword evidence="4 13" id="KW-0808">Transferase</keyword>
<keyword evidence="2 13" id="KW-0240">DNA-directed RNA polymerase</keyword>
<dbReference type="Gene3D" id="3.40.1360.10">
    <property type="match status" value="1"/>
</dbReference>
<comment type="catalytic activity">
    <reaction evidence="13">
        <text>ssDNA + n NTP = ssDNA/pppN(pN)n-1 hybrid + (n-1) diphosphate.</text>
        <dbReference type="EC" id="2.7.7.101"/>
    </reaction>
</comment>
<keyword evidence="9" id="KW-0862">Zinc</keyword>
<dbReference type="Gene3D" id="3.90.580.10">
    <property type="entry name" value="Zinc finger, CHC2-type domain"/>
    <property type="match status" value="1"/>
</dbReference>
<comment type="caution">
    <text evidence="16">The sequence shown here is derived from an EMBL/GenBank/DDBJ whole genome shotgun (WGS) entry which is preliminary data.</text>
</comment>
<dbReference type="SMART" id="SM00400">
    <property type="entry name" value="ZnF_CHCC"/>
    <property type="match status" value="1"/>
</dbReference>
<keyword evidence="7" id="KW-0479">Metal-binding</keyword>
<accession>A0A5R9J8S6</accession>
<keyword evidence="3 13" id="KW-0639">Primosome</keyword>
<evidence type="ECO:0000256" key="2">
    <source>
        <dbReference type="ARBA" id="ARBA00022478"/>
    </source>
</evidence>
<dbReference type="GO" id="GO:0008270">
    <property type="term" value="F:zinc ion binding"/>
    <property type="evidence" value="ECO:0007669"/>
    <property type="project" value="UniProtKB-KW"/>
</dbReference>
<dbReference type="GO" id="GO:0005737">
    <property type="term" value="C:cytoplasm"/>
    <property type="evidence" value="ECO:0007669"/>
    <property type="project" value="TreeGrafter"/>
</dbReference>
<keyword evidence="10" id="KW-0460">Magnesium</keyword>
<protein>
    <recommendedName>
        <fullName evidence="13">DNA primase</fullName>
        <ecNumber evidence="13">2.7.7.101</ecNumber>
    </recommendedName>
</protein>
<dbReference type="GO" id="GO:1990077">
    <property type="term" value="C:primosome complex"/>
    <property type="evidence" value="ECO:0007669"/>
    <property type="project" value="UniProtKB-KW"/>
</dbReference>
<dbReference type="PROSITE" id="PS50880">
    <property type="entry name" value="TOPRIM"/>
    <property type="match status" value="1"/>
</dbReference>
<dbReference type="Proteomes" id="UP000305654">
    <property type="component" value="Unassembled WGS sequence"/>
</dbReference>
<dbReference type="GO" id="GO:0003677">
    <property type="term" value="F:DNA binding"/>
    <property type="evidence" value="ECO:0007669"/>
    <property type="project" value="UniProtKB-KW"/>
</dbReference>
<evidence type="ECO:0000256" key="11">
    <source>
        <dbReference type="ARBA" id="ARBA00023125"/>
    </source>
</evidence>
<dbReference type="FunFam" id="3.40.1360.10:FF:000002">
    <property type="entry name" value="DNA primase"/>
    <property type="match status" value="1"/>
</dbReference>
<keyword evidence="12 13" id="KW-0804">Transcription</keyword>
<evidence type="ECO:0000313" key="16">
    <source>
        <dbReference type="EMBL" id="TLU73982.1"/>
    </source>
</evidence>
<dbReference type="RefSeq" id="WP_138324235.1">
    <property type="nucleotide sequence ID" value="NZ_VCDI01000001.1"/>
</dbReference>
<dbReference type="GO" id="GO:0006269">
    <property type="term" value="P:DNA replication, synthesis of primer"/>
    <property type="evidence" value="ECO:0007669"/>
    <property type="project" value="UniProtKB-UniRule"/>
</dbReference>
<dbReference type="GO" id="GO:0003899">
    <property type="term" value="F:DNA-directed RNA polymerase activity"/>
    <property type="evidence" value="ECO:0007669"/>
    <property type="project" value="UniProtKB-UniRule"/>
</dbReference>
<dbReference type="InterPro" id="IPR002694">
    <property type="entry name" value="Znf_CHC2"/>
</dbReference>
<evidence type="ECO:0000256" key="14">
    <source>
        <dbReference type="SAM" id="MobiDB-lite"/>
    </source>
</evidence>
<dbReference type="InterPro" id="IPR006171">
    <property type="entry name" value="TOPRIM_dom"/>
</dbReference>
<comment type="caution">
    <text evidence="13">Lacks conserved residue(s) required for the propagation of feature annotation.</text>
</comment>
<dbReference type="InterPro" id="IPR037068">
    <property type="entry name" value="DNA_primase_core_N_sf"/>
</dbReference>
<evidence type="ECO:0000256" key="12">
    <source>
        <dbReference type="ARBA" id="ARBA00023163"/>
    </source>
</evidence>
<dbReference type="OrthoDB" id="9803773at2"/>
<evidence type="ECO:0000256" key="6">
    <source>
        <dbReference type="ARBA" id="ARBA00022705"/>
    </source>
</evidence>
<dbReference type="FunFam" id="3.90.580.10:FF:000001">
    <property type="entry name" value="DNA primase"/>
    <property type="match status" value="1"/>
</dbReference>
<evidence type="ECO:0000256" key="5">
    <source>
        <dbReference type="ARBA" id="ARBA00022695"/>
    </source>
</evidence>
<feature type="domain" description="Toprim" evidence="15">
    <location>
        <begin position="263"/>
        <end position="345"/>
    </location>
</feature>
<dbReference type="NCBIfam" id="TIGR01391">
    <property type="entry name" value="dnaG"/>
    <property type="match status" value="1"/>
</dbReference>
<dbReference type="PANTHER" id="PTHR30313">
    <property type="entry name" value="DNA PRIMASE"/>
    <property type="match status" value="1"/>
</dbReference>
<name>A0A5R9J8S6_9PROT</name>
<organism evidence="16 17">
    <name type="scientific">Lichenicoccus roseus</name>
    <dbReference type="NCBI Taxonomy" id="2683649"/>
    <lineage>
        <taxon>Bacteria</taxon>
        <taxon>Pseudomonadati</taxon>
        <taxon>Pseudomonadota</taxon>
        <taxon>Alphaproteobacteria</taxon>
        <taxon>Acetobacterales</taxon>
        <taxon>Acetobacteraceae</taxon>
        <taxon>Lichenicoccus</taxon>
    </lineage>
</organism>
<dbReference type="HAMAP" id="MF_00974">
    <property type="entry name" value="DNA_primase_DnaG"/>
    <property type="match status" value="1"/>
</dbReference>
<feature type="region of interest" description="Disordered" evidence="14">
    <location>
        <begin position="430"/>
        <end position="467"/>
    </location>
</feature>
<evidence type="ECO:0000259" key="15">
    <source>
        <dbReference type="PROSITE" id="PS50880"/>
    </source>
</evidence>
<dbReference type="GO" id="GO:0000428">
    <property type="term" value="C:DNA-directed RNA polymerase complex"/>
    <property type="evidence" value="ECO:0007669"/>
    <property type="project" value="UniProtKB-KW"/>
</dbReference>
<evidence type="ECO:0000256" key="10">
    <source>
        <dbReference type="ARBA" id="ARBA00022842"/>
    </source>
</evidence>
<proteinExistence type="inferred from homology"/>
<feature type="compositionally biased region" description="Gly residues" evidence="14">
    <location>
        <begin position="437"/>
        <end position="467"/>
    </location>
</feature>
<dbReference type="InterPro" id="IPR036977">
    <property type="entry name" value="DNA_primase_Znf_CHC2"/>
</dbReference>
<dbReference type="SMART" id="SM00493">
    <property type="entry name" value="TOPRIM"/>
    <property type="match status" value="1"/>
</dbReference>
<dbReference type="Pfam" id="PF08275">
    <property type="entry name" value="DNAG_N"/>
    <property type="match status" value="1"/>
</dbReference>
<evidence type="ECO:0000256" key="9">
    <source>
        <dbReference type="ARBA" id="ARBA00022833"/>
    </source>
</evidence>
<comment type="subunit">
    <text evidence="13">Monomer. Interacts with DnaB.</text>
</comment>
<dbReference type="InterPro" id="IPR006295">
    <property type="entry name" value="DNA_primase_DnaG"/>
</dbReference>
<dbReference type="SUPFAM" id="SSF56731">
    <property type="entry name" value="DNA primase core"/>
    <property type="match status" value="1"/>
</dbReference>
<keyword evidence="8" id="KW-0863">Zinc-finger</keyword>
<comment type="function">
    <text evidence="13">RNA polymerase that catalyzes the synthesis of short RNA molecules used as primers for DNA polymerase during DNA replication.</text>
</comment>
<dbReference type="Pfam" id="PF13662">
    <property type="entry name" value="Toprim_4"/>
    <property type="match status" value="1"/>
</dbReference>
<evidence type="ECO:0000256" key="4">
    <source>
        <dbReference type="ARBA" id="ARBA00022679"/>
    </source>
</evidence>